<evidence type="ECO:0008006" key="3">
    <source>
        <dbReference type="Google" id="ProtNLM"/>
    </source>
</evidence>
<dbReference type="Gene3D" id="3.60.10.10">
    <property type="entry name" value="Endonuclease/exonuclease/phosphatase"/>
    <property type="match status" value="1"/>
</dbReference>
<dbReference type="SUPFAM" id="SSF56219">
    <property type="entry name" value="DNase I-like"/>
    <property type="match status" value="1"/>
</dbReference>
<feature type="non-terminal residue" evidence="1">
    <location>
        <position position="87"/>
    </location>
</feature>
<accession>A0A060Z4P7</accession>
<dbReference type="STRING" id="8022.A0A060Z4P7"/>
<dbReference type="AlphaFoldDB" id="A0A060Z4P7"/>
<name>A0A060Z4P7_ONCMY</name>
<sequence>MFLFYSFMGSNFTFVSLNVRGLRDYVKRRAVFSYLEGVGFDFCFLQEVHLRDGGDVSRFKREWDKGESVWGIGGVHSSGVGILCGHR</sequence>
<reference evidence="1" key="1">
    <citation type="journal article" date="2014" name="Nat. Commun.">
        <title>The rainbow trout genome provides novel insights into evolution after whole-genome duplication in vertebrates.</title>
        <authorList>
            <person name="Berthelot C."/>
            <person name="Brunet F."/>
            <person name="Chalopin D."/>
            <person name="Juanchich A."/>
            <person name="Bernard M."/>
            <person name="Noel B."/>
            <person name="Bento P."/>
            <person name="Da Silva C."/>
            <person name="Labadie K."/>
            <person name="Alberti A."/>
            <person name="Aury J.M."/>
            <person name="Louis A."/>
            <person name="Dehais P."/>
            <person name="Bardou P."/>
            <person name="Montfort J."/>
            <person name="Klopp C."/>
            <person name="Cabau C."/>
            <person name="Gaspin C."/>
            <person name="Thorgaard G.H."/>
            <person name="Boussaha M."/>
            <person name="Quillet E."/>
            <person name="Guyomard R."/>
            <person name="Galiana D."/>
            <person name="Bobe J."/>
            <person name="Volff J.N."/>
            <person name="Genet C."/>
            <person name="Wincker P."/>
            <person name="Jaillon O."/>
            <person name="Roest Crollius H."/>
            <person name="Guiguen Y."/>
        </authorList>
    </citation>
    <scope>NUCLEOTIDE SEQUENCE [LARGE SCALE GENOMIC DNA]</scope>
</reference>
<protein>
    <recommendedName>
        <fullName evidence="3">Endonuclease/exonuclease/phosphatase domain-containing protein</fullName>
    </recommendedName>
</protein>
<evidence type="ECO:0000313" key="2">
    <source>
        <dbReference type="Proteomes" id="UP000193380"/>
    </source>
</evidence>
<proteinExistence type="predicted"/>
<dbReference type="EMBL" id="FR924670">
    <property type="protein sequence ID" value="CDQ96230.1"/>
    <property type="molecule type" value="Genomic_DNA"/>
</dbReference>
<evidence type="ECO:0000313" key="1">
    <source>
        <dbReference type="EMBL" id="CDQ96230.1"/>
    </source>
</evidence>
<reference evidence="1" key="2">
    <citation type="submission" date="2014-03" db="EMBL/GenBank/DDBJ databases">
        <authorList>
            <person name="Genoscope - CEA"/>
        </authorList>
    </citation>
    <scope>NUCLEOTIDE SEQUENCE</scope>
</reference>
<organism evidence="1 2">
    <name type="scientific">Oncorhynchus mykiss</name>
    <name type="common">Rainbow trout</name>
    <name type="synonym">Salmo gairdneri</name>
    <dbReference type="NCBI Taxonomy" id="8022"/>
    <lineage>
        <taxon>Eukaryota</taxon>
        <taxon>Metazoa</taxon>
        <taxon>Chordata</taxon>
        <taxon>Craniata</taxon>
        <taxon>Vertebrata</taxon>
        <taxon>Euteleostomi</taxon>
        <taxon>Actinopterygii</taxon>
        <taxon>Neopterygii</taxon>
        <taxon>Teleostei</taxon>
        <taxon>Protacanthopterygii</taxon>
        <taxon>Salmoniformes</taxon>
        <taxon>Salmonidae</taxon>
        <taxon>Salmoninae</taxon>
        <taxon>Oncorhynchus</taxon>
    </lineage>
</organism>
<dbReference type="PaxDb" id="8022-A0A060Z4P7"/>
<dbReference type="Proteomes" id="UP000193380">
    <property type="component" value="Unassembled WGS sequence"/>
</dbReference>
<gene>
    <name evidence="1" type="ORF">GSONMT00050443001</name>
</gene>
<dbReference type="InterPro" id="IPR036691">
    <property type="entry name" value="Endo/exonu/phosph_ase_sf"/>
</dbReference>